<evidence type="ECO:0000313" key="2">
    <source>
        <dbReference type="Proteomes" id="UP000309997"/>
    </source>
</evidence>
<sequence length="74" mass="8468">MDGRNIRSLHHPKISSIETAQLRQSSEFTTVRVLDWKVSNFTKGRRGNCRTAVDGGSWLTVQQRNVEILRSLDI</sequence>
<dbReference type="Proteomes" id="UP000309997">
    <property type="component" value="Unassembled WGS sequence"/>
</dbReference>
<evidence type="ECO:0000313" key="1">
    <source>
        <dbReference type="EMBL" id="KAL3596338.1"/>
    </source>
</evidence>
<keyword evidence="2" id="KW-1185">Reference proteome</keyword>
<name>A0ACC4CES6_POPAL</name>
<proteinExistence type="predicted"/>
<comment type="caution">
    <text evidence="1">The sequence shown here is derived from an EMBL/GenBank/DDBJ whole genome shotgun (WGS) entry which is preliminary data.</text>
</comment>
<gene>
    <name evidence="1" type="ORF">D5086_007975</name>
</gene>
<protein>
    <submittedName>
        <fullName evidence="1">Uncharacterized protein</fullName>
    </submittedName>
</protein>
<dbReference type="EMBL" id="RCHU02000004">
    <property type="protein sequence ID" value="KAL3596338.1"/>
    <property type="molecule type" value="Genomic_DNA"/>
</dbReference>
<reference evidence="1 2" key="1">
    <citation type="journal article" date="2024" name="Plant Biotechnol. J.">
        <title>Genome and CRISPR/Cas9 system of a widespread forest tree (Populus alba) in the world.</title>
        <authorList>
            <person name="Liu Y.J."/>
            <person name="Jiang P.F."/>
            <person name="Han X.M."/>
            <person name="Li X.Y."/>
            <person name="Wang H.M."/>
            <person name="Wang Y.J."/>
            <person name="Wang X.X."/>
            <person name="Zeng Q.Y."/>
        </authorList>
    </citation>
    <scope>NUCLEOTIDE SEQUENCE [LARGE SCALE GENOMIC DNA]</scope>
    <source>
        <strain evidence="2">cv. PAL-ZL1</strain>
    </source>
</reference>
<organism evidence="1 2">
    <name type="scientific">Populus alba</name>
    <name type="common">White poplar</name>
    <dbReference type="NCBI Taxonomy" id="43335"/>
    <lineage>
        <taxon>Eukaryota</taxon>
        <taxon>Viridiplantae</taxon>
        <taxon>Streptophyta</taxon>
        <taxon>Embryophyta</taxon>
        <taxon>Tracheophyta</taxon>
        <taxon>Spermatophyta</taxon>
        <taxon>Magnoliopsida</taxon>
        <taxon>eudicotyledons</taxon>
        <taxon>Gunneridae</taxon>
        <taxon>Pentapetalae</taxon>
        <taxon>rosids</taxon>
        <taxon>fabids</taxon>
        <taxon>Malpighiales</taxon>
        <taxon>Salicaceae</taxon>
        <taxon>Saliceae</taxon>
        <taxon>Populus</taxon>
    </lineage>
</organism>
<accession>A0ACC4CES6</accession>